<proteinExistence type="predicted"/>
<protein>
    <submittedName>
        <fullName evidence="2">Uncharacterized protein</fullName>
    </submittedName>
</protein>
<evidence type="ECO:0000256" key="1">
    <source>
        <dbReference type="ARBA" id="ARBA00023002"/>
    </source>
</evidence>
<evidence type="ECO:0000313" key="2">
    <source>
        <dbReference type="EMBL" id="KAF2094852.1"/>
    </source>
</evidence>
<accession>A0A9P4I812</accession>
<gene>
    <name evidence="2" type="ORF">NA57DRAFT_68393</name>
</gene>
<organism evidence="2 3">
    <name type="scientific">Rhizodiscina lignyota</name>
    <dbReference type="NCBI Taxonomy" id="1504668"/>
    <lineage>
        <taxon>Eukaryota</taxon>
        <taxon>Fungi</taxon>
        <taxon>Dikarya</taxon>
        <taxon>Ascomycota</taxon>
        <taxon>Pezizomycotina</taxon>
        <taxon>Dothideomycetes</taxon>
        <taxon>Pleosporomycetidae</taxon>
        <taxon>Aulographales</taxon>
        <taxon>Rhizodiscinaceae</taxon>
        <taxon>Rhizodiscina</taxon>
    </lineage>
</organism>
<dbReference type="PANTHER" id="PTHR47534">
    <property type="entry name" value="YALI0E05731P"/>
    <property type="match status" value="1"/>
</dbReference>
<keyword evidence="1" id="KW-0560">Oxidoreductase</keyword>
<dbReference type="GO" id="GO:0016491">
    <property type="term" value="F:oxidoreductase activity"/>
    <property type="evidence" value="ECO:0007669"/>
    <property type="project" value="UniProtKB-KW"/>
</dbReference>
<keyword evidence="3" id="KW-1185">Reference proteome</keyword>
<dbReference type="InterPro" id="IPR052228">
    <property type="entry name" value="Sec_Metab_Biosynth_Oxidored"/>
</dbReference>
<name>A0A9P4I812_9PEZI</name>
<dbReference type="PANTHER" id="PTHR47534:SF3">
    <property type="entry name" value="ALCOHOL DEHYDROGENASE-LIKE C-TERMINAL DOMAIN-CONTAINING PROTEIN"/>
    <property type="match status" value="1"/>
</dbReference>
<dbReference type="SUPFAM" id="SSF51735">
    <property type="entry name" value="NAD(P)-binding Rossmann-fold domains"/>
    <property type="match status" value="1"/>
</dbReference>
<reference evidence="2" key="1">
    <citation type="journal article" date="2020" name="Stud. Mycol.">
        <title>101 Dothideomycetes genomes: a test case for predicting lifestyles and emergence of pathogens.</title>
        <authorList>
            <person name="Haridas S."/>
            <person name="Albert R."/>
            <person name="Binder M."/>
            <person name="Bloem J."/>
            <person name="Labutti K."/>
            <person name="Salamov A."/>
            <person name="Andreopoulos B."/>
            <person name="Baker S."/>
            <person name="Barry K."/>
            <person name="Bills G."/>
            <person name="Bluhm B."/>
            <person name="Cannon C."/>
            <person name="Castanera R."/>
            <person name="Culley D."/>
            <person name="Daum C."/>
            <person name="Ezra D."/>
            <person name="Gonzalez J."/>
            <person name="Henrissat B."/>
            <person name="Kuo A."/>
            <person name="Liang C."/>
            <person name="Lipzen A."/>
            <person name="Lutzoni F."/>
            <person name="Magnuson J."/>
            <person name="Mondo S."/>
            <person name="Nolan M."/>
            <person name="Ohm R."/>
            <person name="Pangilinan J."/>
            <person name="Park H.-J."/>
            <person name="Ramirez L."/>
            <person name="Alfaro M."/>
            <person name="Sun H."/>
            <person name="Tritt A."/>
            <person name="Yoshinaga Y."/>
            <person name="Zwiers L.-H."/>
            <person name="Turgeon B."/>
            <person name="Goodwin S."/>
            <person name="Spatafora J."/>
            <person name="Crous P."/>
            <person name="Grigoriev I."/>
        </authorList>
    </citation>
    <scope>NUCLEOTIDE SEQUENCE</scope>
    <source>
        <strain evidence="2">CBS 133067</strain>
    </source>
</reference>
<dbReference type="OrthoDB" id="2898509at2759"/>
<comment type="caution">
    <text evidence="2">The sequence shown here is derived from an EMBL/GenBank/DDBJ whole genome shotgun (WGS) entry which is preliminary data.</text>
</comment>
<dbReference type="AlphaFoldDB" id="A0A9P4I812"/>
<evidence type="ECO:0000313" key="3">
    <source>
        <dbReference type="Proteomes" id="UP000799772"/>
    </source>
</evidence>
<dbReference type="Gene3D" id="3.40.50.720">
    <property type="entry name" value="NAD(P)-binding Rossmann-like Domain"/>
    <property type="match status" value="1"/>
</dbReference>
<dbReference type="InterPro" id="IPR036291">
    <property type="entry name" value="NAD(P)-bd_dom_sf"/>
</dbReference>
<dbReference type="EMBL" id="ML978133">
    <property type="protein sequence ID" value="KAF2094852.1"/>
    <property type="molecule type" value="Genomic_DNA"/>
</dbReference>
<sequence length="353" mass="39360">MVKLNEVHSLNTAVVQSRPLVAVFFSTGGIASYTLRALATASAANGGKGFRAYMVGRKAKPAEDIISECSAIYPQGQFKFVKADDLSLIRTVDRVCAEIIQLEKKEGQDARIDYLMMAQGGSIFLPRKDTAEGIDVTMSLMYYSRMRIIMKLLPLLLKSTLPARVVSVYAAGIEAKLYPDDLSLRDLSHYSYSQARSHMVYMHTLFLETLAEQHRGKLGGLIHIFPGLVLGPGFSNPELPRWFRIVWHWIFVPLFGRLVTVKPTDCGERMLSLASPRYPPRPVDGSKSQKTEEIAIGTDGGAGTGVYSLTWNGENNLNAKAYEKFNKDEMRRKVWDHTTKAFDAIEAGKIFIE</sequence>
<dbReference type="Proteomes" id="UP000799772">
    <property type="component" value="Unassembled WGS sequence"/>
</dbReference>